<organism evidence="2 3">
    <name type="scientific">Methylobacillus methanolivorans</name>
    <dbReference type="NCBI Taxonomy" id="1848927"/>
    <lineage>
        <taxon>Bacteria</taxon>
        <taxon>Pseudomonadati</taxon>
        <taxon>Pseudomonadota</taxon>
        <taxon>Betaproteobacteria</taxon>
        <taxon>Nitrosomonadales</taxon>
        <taxon>Methylophilaceae</taxon>
        <taxon>Methylobacillus</taxon>
    </lineage>
</organism>
<dbReference type="SUPFAM" id="SSF81296">
    <property type="entry name" value="E set domains"/>
    <property type="match status" value="1"/>
</dbReference>
<dbReference type="InterPro" id="IPR013783">
    <property type="entry name" value="Ig-like_fold"/>
</dbReference>
<name>A0ABW8GLP7_9PROT</name>
<dbReference type="NCBIfam" id="TIGR04490">
    <property type="entry name" value="SoxZ_true"/>
    <property type="match status" value="1"/>
</dbReference>
<protein>
    <submittedName>
        <fullName evidence="2">Thiosulfate oxidation carrier complex protein SoxZ</fullName>
    </submittedName>
</protein>
<dbReference type="Gene3D" id="2.60.40.10">
    <property type="entry name" value="Immunoglobulins"/>
    <property type="match status" value="1"/>
</dbReference>
<dbReference type="Proteomes" id="UP001617669">
    <property type="component" value="Unassembled WGS sequence"/>
</dbReference>
<keyword evidence="3" id="KW-1185">Reference proteome</keyword>
<evidence type="ECO:0000259" key="1">
    <source>
        <dbReference type="Pfam" id="PF08770"/>
    </source>
</evidence>
<evidence type="ECO:0000313" key="2">
    <source>
        <dbReference type="EMBL" id="MFJ5446331.1"/>
    </source>
</evidence>
<dbReference type="InterPro" id="IPR014880">
    <property type="entry name" value="SoxZ_dom"/>
</dbReference>
<dbReference type="InterPro" id="IPR014756">
    <property type="entry name" value="Ig_E-set"/>
</dbReference>
<gene>
    <name evidence="2" type="primary">soxZ</name>
    <name evidence="2" type="ORF">ACIKP9_08840</name>
</gene>
<dbReference type="EMBL" id="JBIWXY010000001">
    <property type="protein sequence ID" value="MFJ5446331.1"/>
    <property type="molecule type" value="Genomic_DNA"/>
</dbReference>
<dbReference type="Pfam" id="PF08770">
    <property type="entry name" value="SoxZ"/>
    <property type="match status" value="1"/>
</dbReference>
<proteinExistence type="predicted"/>
<dbReference type="RefSeq" id="WP_400881526.1">
    <property type="nucleotide sequence ID" value="NZ_JBIWXY010000001.1"/>
</dbReference>
<reference evidence="2 3" key="1">
    <citation type="submission" date="2024-11" db="EMBL/GenBank/DDBJ databases">
        <authorList>
            <person name="Kaparullina E.N."/>
            <person name="Delegan Y.A."/>
            <person name="Doronina N.V."/>
        </authorList>
    </citation>
    <scope>NUCLEOTIDE SEQUENCE [LARGE SCALE GENOMIC DNA]</scope>
    <source>
        <strain evidence="2 3">7sh_L</strain>
    </source>
</reference>
<dbReference type="InterPro" id="IPR030995">
    <property type="entry name" value="SoxZ"/>
</dbReference>
<comment type="caution">
    <text evidence="2">The sequence shown here is derived from an EMBL/GenBank/DDBJ whole genome shotgun (WGS) entry which is preliminary data.</text>
</comment>
<sequence>MVPEVNKMTMQARLQQGVAELTLALFHPMENGGRLDASAQRIAAHFIQWVQVSHNGQQVLEAQWGTGIASDPELVFYLANAKAGDTVSVQWHDNKGYSGHHAMTLS</sequence>
<accession>A0ABW8GLP7</accession>
<evidence type="ECO:0000313" key="3">
    <source>
        <dbReference type="Proteomes" id="UP001617669"/>
    </source>
</evidence>
<feature type="domain" description="Sulphur oxidation protein SoxZ" evidence="1">
    <location>
        <begin position="11"/>
        <end position="101"/>
    </location>
</feature>